<evidence type="ECO:0000313" key="2">
    <source>
        <dbReference type="EMBL" id="POI21025.1"/>
    </source>
</evidence>
<comment type="caution">
    <text evidence="2">The sequence shown here is derived from an EMBL/GenBank/DDBJ whole genome shotgun (WGS) entry which is preliminary data.</text>
</comment>
<reference evidence="2 3" key="1">
    <citation type="submission" date="2018-01" db="EMBL/GenBank/DDBJ databases">
        <title>Comparison of the Chinese Bamboo Partridge and Red Junglefowl genome sequences highlights the importance of demography in genome evolution.</title>
        <authorList>
            <person name="Tiley G.P."/>
            <person name="Kimball R.T."/>
            <person name="Braun E.L."/>
            <person name="Burleigh J.G."/>
        </authorList>
    </citation>
    <scope>NUCLEOTIDE SEQUENCE [LARGE SCALE GENOMIC DNA]</scope>
    <source>
        <strain evidence="2">RTK389</strain>
        <tissue evidence="2">Blood</tissue>
    </source>
</reference>
<proteinExistence type="predicted"/>
<gene>
    <name evidence="2" type="ORF">CIB84_015229</name>
</gene>
<accession>A0A2P4SAA7</accession>
<dbReference type="AlphaFoldDB" id="A0A2P4SAA7"/>
<dbReference type="Proteomes" id="UP000237246">
    <property type="component" value="Unassembled WGS sequence"/>
</dbReference>
<feature type="compositionally biased region" description="Polar residues" evidence="1">
    <location>
        <begin position="1"/>
        <end position="14"/>
    </location>
</feature>
<keyword evidence="3" id="KW-1185">Reference proteome</keyword>
<dbReference type="EMBL" id="PPHD01074562">
    <property type="protein sequence ID" value="POI21025.1"/>
    <property type="molecule type" value="Genomic_DNA"/>
</dbReference>
<name>A0A2P4SAA7_BAMTH</name>
<evidence type="ECO:0000313" key="3">
    <source>
        <dbReference type="Proteomes" id="UP000237246"/>
    </source>
</evidence>
<organism evidence="2 3">
    <name type="scientific">Bambusicola thoracicus</name>
    <name type="common">Chinese bamboo-partridge</name>
    <name type="synonym">Perdix thoracica</name>
    <dbReference type="NCBI Taxonomy" id="9083"/>
    <lineage>
        <taxon>Eukaryota</taxon>
        <taxon>Metazoa</taxon>
        <taxon>Chordata</taxon>
        <taxon>Craniata</taxon>
        <taxon>Vertebrata</taxon>
        <taxon>Euteleostomi</taxon>
        <taxon>Archelosauria</taxon>
        <taxon>Archosauria</taxon>
        <taxon>Dinosauria</taxon>
        <taxon>Saurischia</taxon>
        <taxon>Theropoda</taxon>
        <taxon>Coelurosauria</taxon>
        <taxon>Aves</taxon>
        <taxon>Neognathae</taxon>
        <taxon>Galloanserae</taxon>
        <taxon>Galliformes</taxon>
        <taxon>Phasianidae</taxon>
        <taxon>Perdicinae</taxon>
        <taxon>Bambusicola</taxon>
    </lineage>
</organism>
<feature type="compositionally biased region" description="Polar residues" evidence="1">
    <location>
        <begin position="22"/>
        <end position="41"/>
    </location>
</feature>
<evidence type="ECO:0000256" key="1">
    <source>
        <dbReference type="SAM" id="MobiDB-lite"/>
    </source>
</evidence>
<protein>
    <submittedName>
        <fullName evidence="2">Uncharacterized protein</fullName>
    </submittedName>
</protein>
<sequence length="69" mass="6933">MGTGSAQPSATMRSSGCAAEPTATSSGGRGRTNSDGSHSSQLVPTLLSCHPCVLGSASFQHCQTCVYVD</sequence>
<feature type="region of interest" description="Disordered" evidence="1">
    <location>
        <begin position="1"/>
        <end position="41"/>
    </location>
</feature>